<evidence type="ECO:0000313" key="3">
    <source>
        <dbReference type="Proteomes" id="UP000245865"/>
    </source>
</evidence>
<comment type="caution">
    <text evidence="2">The sequence shown here is derived from an EMBL/GenBank/DDBJ whole genome shotgun (WGS) entry which is preliminary data.</text>
</comment>
<evidence type="ECO:0000313" key="2">
    <source>
        <dbReference type="EMBL" id="PWL18694.1"/>
    </source>
</evidence>
<evidence type="ECO:0000256" key="1">
    <source>
        <dbReference type="SAM" id="MobiDB-lite"/>
    </source>
</evidence>
<dbReference type="RefSeq" id="WP_109705593.1">
    <property type="nucleotide sequence ID" value="NZ_QGDB01000002.1"/>
</dbReference>
<dbReference type="OrthoDB" id="8452569at2"/>
<accession>A0A316JB62</accession>
<reference evidence="2 3" key="1">
    <citation type="submission" date="2018-05" db="EMBL/GenBank/DDBJ databases">
        <title>Comparative genomic sequence analysis between strain HN4 and CCM 8460T (Falsochrobactrum ovis) will provide more evidence to prove that HN4 is a new species of Falsochrobactrum.</title>
        <authorList>
            <person name="Lyu W."/>
            <person name="Sun L."/>
            <person name="Yao L."/>
        </authorList>
    </citation>
    <scope>NUCLEOTIDE SEQUENCE [LARGE SCALE GENOMIC DNA]</scope>
    <source>
        <strain evidence="2 3">HN4</strain>
    </source>
</reference>
<gene>
    <name evidence="2" type="ORF">DKP76_06340</name>
</gene>
<feature type="region of interest" description="Disordered" evidence="1">
    <location>
        <begin position="67"/>
        <end position="91"/>
    </location>
</feature>
<organism evidence="2 3">
    <name type="scientific">Falsochrobactrum shanghaiense</name>
    <dbReference type="NCBI Taxonomy" id="2201899"/>
    <lineage>
        <taxon>Bacteria</taxon>
        <taxon>Pseudomonadati</taxon>
        <taxon>Pseudomonadota</taxon>
        <taxon>Alphaproteobacteria</taxon>
        <taxon>Hyphomicrobiales</taxon>
        <taxon>Brucellaceae</taxon>
        <taxon>Falsochrobactrum</taxon>
    </lineage>
</organism>
<dbReference type="AlphaFoldDB" id="A0A316JB62"/>
<name>A0A316JB62_9HYPH</name>
<dbReference type="Proteomes" id="UP000245865">
    <property type="component" value="Unassembled WGS sequence"/>
</dbReference>
<proteinExistence type="predicted"/>
<keyword evidence="3" id="KW-1185">Reference proteome</keyword>
<sequence>MPFRESRYQGVFKPDDLQILQAAYDRCCLLLDRRPTTDEDSDKLARTIIRAFQSGQHAPERIAEIVTRPELSPQLEHRSDPIGSKRALEQP</sequence>
<dbReference type="EMBL" id="QGDB01000002">
    <property type="protein sequence ID" value="PWL18694.1"/>
    <property type="molecule type" value="Genomic_DNA"/>
</dbReference>
<protein>
    <submittedName>
        <fullName evidence="2">Uncharacterized protein</fullName>
    </submittedName>
</protein>